<evidence type="ECO:0000313" key="2">
    <source>
        <dbReference type="Proteomes" id="UP001062846"/>
    </source>
</evidence>
<dbReference type="EMBL" id="CM046392">
    <property type="protein sequence ID" value="KAI8556284.1"/>
    <property type="molecule type" value="Genomic_DNA"/>
</dbReference>
<organism evidence="1 2">
    <name type="scientific">Rhododendron molle</name>
    <name type="common">Chinese azalea</name>
    <name type="synonym">Azalea mollis</name>
    <dbReference type="NCBI Taxonomy" id="49168"/>
    <lineage>
        <taxon>Eukaryota</taxon>
        <taxon>Viridiplantae</taxon>
        <taxon>Streptophyta</taxon>
        <taxon>Embryophyta</taxon>
        <taxon>Tracheophyta</taxon>
        <taxon>Spermatophyta</taxon>
        <taxon>Magnoliopsida</taxon>
        <taxon>eudicotyledons</taxon>
        <taxon>Gunneridae</taxon>
        <taxon>Pentapetalae</taxon>
        <taxon>asterids</taxon>
        <taxon>Ericales</taxon>
        <taxon>Ericaceae</taxon>
        <taxon>Ericoideae</taxon>
        <taxon>Rhodoreae</taxon>
        <taxon>Rhododendron</taxon>
    </lineage>
</organism>
<gene>
    <name evidence="1" type="ORF">RHMOL_Rhmol05G0240700</name>
</gene>
<comment type="caution">
    <text evidence="1">The sequence shown here is derived from an EMBL/GenBank/DDBJ whole genome shotgun (WGS) entry which is preliminary data.</text>
</comment>
<keyword evidence="2" id="KW-1185">Reference proteome</keyword>
<accession>A0ACC0NU03</accession>
<reference evidence="1" key="1">
    <citation type="submission" date="2022-02" db="EMBL/GenBank/DDBJ databases">
        <title>Plant Genome Project.</title>
        <authorList>
            <person name="Zhang R.-G."/>
        </authorList>
    </citation>
    <scope>NUCLEOTIDE SEQUENCE</scope>
    <source>
        <strain evidence="1">AT1</strain>
    </source>
</reference>
<name>A0ACC0NU03_RHOML</name>
<proteinExistence type="predicted"/>
<protein>
    <submittedName>
        <fullName evidence="1">Uncharacterized protein</fullName>
    </submittedName>
</protein>
<sequence>MGPMVISLPVILLLLIIALACYIFGRAQARSQAARASQYYGPPAPCAPPQGAPQSHGPVK</sequence>
<dbReference type="Proteomes" id="UP001062846">
    <property type="component" value="Chromosome 5"/>
</dbReference>
<evidence type="ECO:0000313" key="1">
    <source>
        <dbReference type="EMBL" id="KAI8556284.1"/>
    </source>
</evidence>